<dbReference type="EMBL" id="CAFBMR010000006">
    <property type="protein sequence ID" value="CAB4904535.1"/>
    <property type="molecule type" value="Genomic_DNA"/>
</dbReference>
<dbReference type="GO" id="GO:0005886">
    <property type="term" value="C:plasma membrane"/>
    <property type="evidence" value="ECO:0007669"/>
    <property type="project" value="UniProtKB-SubCell"/>
</dbReference>
<dbReference type="PANTHER" id="PTHR32196:SF29">
    <property type="entry name" value="AUTOINDUCER 2 IMPORT SYSTEM PERMEASE PROTEIN LSRC"/>
    <property type="match status" value="1"/>
</dbReference>
<dbReference type="PANTHER" id="PTHR32196">
    <property type="entry name" value="ABC TRANSPORTER PERMEASE PROTEIN YPHD-RELATED-RELATED"/>
    <property type="match status" value="1"/>
</dbReference>
<accession>A0A6J7GI05</accession>
<feature type="transmembrane region" description="Helical" evidence="8">
    <location>
        <begin position="39"/>
        <end position="57"/>
    </location>
</feature>
<organism evidence="9">
    <name type="scientific">freshwater metagenome</name>
    <dbReference type="NCBI Taxonomy" id="449393"/>
    <lineage>
        <taxon>unclassified sequences</taxon>
        <taxon>metagenomes</taxon>
        <taxon>ecological metagenomes</taxon>
    </lineage>
</organism>
<feature type="transmembrane region" description="Helical" evidence="8">
    <location>
        <begin position="296"/>
        <end position="318"/>
    </location>
</feature>
<evidence type="ECO:0000313" key="9">
    <source>
        <dbReference type="EMBL" id="CAB4904535.1"/>
    </source>
</evidence>
<gene>
    <name evidence="9" type="ORF">UFOPK3610_00331</name>
</gene>
<keyword evidence="2" id="KW-0813">Transport</keyword>
<evidence type="ECO:0000256" key="3">
    <source>
        <dbReference type="ARBA" id="ARBA00022475"/>
    </source>
</evidence>
<keyword evidence="4" id="KW-0997">Cell inner membrane</keyword>
<keyword evidence="6 8" id="KW-1133">Transmembrane helix</keyword>
<dbReference type="InterPro" id="IPR001851">
    <property type="entry name" value="ABC_transp_permease"/>
</dbReference>
<sequence length="351" mass="36390">MKEHADTAQITTSAKVEGGATASQQPSLIRRFGERWTKVDRYAAILFFVAFYLLVFIREGSDFVSWGSISIVLSQNAYIVFAALGVTITLIAGQFDLSIGSILGISALFVAGFTALQNFPLPLAILLTLVAAGVIGMVNGLLVVKAQVSAFIATLATGGALGGIAVLYSSSTVIYTGIPEALTNFGSSKFLGLSYLFWSAVVVLIVTWVLTRHTVLGRNWYAVGANQEASRLARLPVGRLIVLAFVVGALVAGAGGILLTAQLGSAQPQTGPGLLLPAFAAAFLGSSILSDGRFTVLGTFVATYLIAFAGSGLDALGLDTGWKPLFNAAVLIGAVALTAALRRRTGVSSPG</sequence>
<keyword evidence="5 8" id="KW-0812">Transmembrane</keyword>
<feature type="transmembrane region" description="Helical" evidence="8">
    <location>
        <begin position="271"/>
        <end position="289"/>
    </location>
</feature>
<protein>
    <submittedName>
        <fullName evidence="9">Unannotated protein</fullName>
    </submittedName>
</protein>
<feature type="transmembrane region" description="Helical" evidence="8">
    <location>
        <begin position="151"/>
        <end position="178"/>
    </location>
</feature>
<comment type="subcellular location">
    <subcellularLocation>
        <location evidence="1">Cell membrane</location>
        <topology evidence="1">Multi-pass membrane protein</topology>
    </subcellularLocation>
</comment>
<feature type="transmembrane region" description="Helical" evidence="8">
    <location>
        <begin position="324"/>
        <end position="341"/>
    </location>
</feature>
<name>A0A6J7GI05_9ZZZZ</name>
<evidence type="ECO:0000256" key="4">
    <source>
        <dbReference type="ARBA" id="ARBA00022519"/>
    </source>
</evidence>
<feature type="transmembrane region" description="Helical" evidence="8">
    <location>
        <begin position="97"/>
        <end position="117"/>
    </location>
</feature>
<dbReference type="GO" id="GO:0022857">
    <property type="term" value="F:transmembrane transporter activity"/>
    <property type="evidence" value="ECO:0007669"/>
    <property type="project" value="InterPro"/>
</dbReference>
<proteinExistence type="predicted"/>
<evidence type="ECO:0000256" key="5">
    <source>
        <dbReference type="ARBA" id="ARBA00022692"/>
    </source>
</evidence>
<keyword evidence="3" id="KW-1003">Cell membrane</keyword>
<evidence type="ECO:0000256" key="7">
    <source>
        <dbReference type="ARBA" id="ARBA00023136"/>
    </source>
</evidence>
<feature type="transmembrane region" description="Helical" evidence="8">
    <location>
        <begin position="123"/>
        <end position="144"/>
    </location>
</feature>
<evidence type="ECO:0000256" key="2">
    <source>
        <dbReference type="ARBA" id="ARBA00022448"/>
    </source>
</evidence>
<dbReference type="CDD" id="cd06579">
    <property type="entry name" value="TM_PBP1_transp_AraH_like"/>
    <property type="match status" value="1"/>
</dbReference>
<reference evidence="9" key="1">
    <citation type="submission" date="2020-05" db="EMBL/GenBank/DDBJ databases">
        <authorList>
            <person name="Chiriac C."/>
            <person name="Salcher M."/>
            <person name="Ghai R."/>
            <person name="Kavagutti S V."/>
        </authorList>
    </citation>
    <scope>NUCLEOTIDE SEQUENCE</scope>
</reference>
<evidence type="ECO:0000256" key="8">
    <source>
        <dbReference type="SAM" id="Phobius"/>
    </source>
</evidence>
<evidence type="ECO:0000256" key="6">
    <source>
        <dbReference type="ARBA" id="ARBA00022989"/>
    </source>
</evidence>
<feature type="transmembrane region" description="Helical" evidence="8">
    <location>
        <begin position="63"/>
        <end position="90"/>
    </location>
</feature>
<feature type="transmembrane region" description="Helical" evidence="8">
    <location>
        <begin position="190"/>
        <end position="210"/>
    </location>
</feature>
<feature type="transmembrane region" description="Helical" evidence="8">
    <location>
        <begin position="240"/>
        <end position="259"/>
    </location>
</feature>
<dbReference type="AlphaFoldDB" id="A0A6J7GI05"/>
<evidence type="ECO:0000256" key="1">
    <source>
        <dbReference type="ARBA" id="ARBA00004651"/>
    </source>
</evidence>
<dbReference type="Pfam" id="PF02653">
    <property type="entry name" value="BPD_transp_2"/>
    <property type="match status" value="1"/>
</dbReference>
<keyword evidence="7 8" id="KW-0472">Membrane</keyword>